<dbReference type="Gene3D" id="3.40.190.290">
    <property type="match status" value="1"/>
</dbReference>
<gene>
    <name evidence="6" type="ORF">ACFODW_17735</name>
</gene>
<comment type="caution">
    <text evidence="6">The sequence shown here is derived from an EMBL/GenBank/DDBJ whole genome shotgun (WGS) entry which is preliminary data.</text>
</comment>
<dbReference type="InterPro" id="IPR036388">
    <property type="entry name" value="WH-like_DNA-bd_sf"/>
</dbReference>
<comment type="similarity">
    <text evidence="1">Belongs to the LysR transcriptional regulatory family.</text>
</comment>
<dbReference type="InterPro" id="IPR000847">
    <property type="entry name" value="LysR_HTH_N"/>
</dbReference>
<dbReference type="RefSeq" id="WP_390308208.1">
    <property type="nucleotide sequence ID" value="NZ_JBHRRZ010000040.1"/>
</dbReference>
<evidence type="ECO:0000256" key="1">
    <source>
        <dbReference type="ARBA" id="ARBA00009437"/>
    </source>
</evidence>
<dbReference type="SUPFAM" id="SSF53850">
    <property type="entry name" value="Periplasmic binding protein-like II"/>
    <property type="match status" value="1"/>
</dbReference>
<dbReference type="PANTHER" id="PTHR30126">
    <property type="entry name" value="HTH-TYPE TRANSCRIPTIONAL REGULATOR"/>
    <property type="match status" value="1"/>
</dbReference>
<keyword evidence="7" id="KW-1185">Reference proteome</keyword>
<accession>A0ABV7ABB6</accession>
<dbReference type="Pfam" id="PF03466">
    <property type="entry name" value="LysR_substrate"/>
    <property type="match status" value="1"/>
</dbReference>
<dbReference type="SUPFAM" id="SSF46785">
    <property type="entry name" value="Winged helix' DNA-binding domain"/>
    <property type="match status" value="1"/>
</dbReference>
<dbReference type="PANTHER" id="PTHR30126:SF78">
    <property type="entry name" value="HTH LYSR-TYPE DOMAIN-CONTAINING PROTEIN"/>
    <property type="match status" value="1"/>
</dbReference>
<dbReference type="Proteomes" id="UP001595387">
    <property type="component" value="Unassembled WGS sequence"/>
</dbReference>
<dbReference type="InterPro" id="IPR036390">
    <property type="entry name" value="WH_DNA-bd_sf"/>
</dbReference>
<evidence type="ECO:0000256" key="4">
    <source>
        <dbReference type="ARBA" id="ARBA00023163"/>
    </source>
</evidence>
<dbReference type="Pfam" id="PF00126">
    <property type="entry name" value="HTH_1"/>
    <property type="match status" value="1"/>
</dbReference>
<evidence type="ECO:0000256" key="2">
    <source>
        <dbReference type="ARBA" id="ARBA00023015"/>
    </source>
</evidence>
<evidence type="ECO:0000259" key="5">
    <source>
        <dbReference type="PROSITE" id="PS50931"/>
    </source>
</evidence>
<keyword evidence="4" id="KW-0804">Transcription</keyword>
<dbReference type="PROSITE" id="PS50931">
    <property type="entry name" value="HTH_LYSR"/>
    <property type="match status" value="1"/>
</dbReference>
<dbReference type="InterPro" id="IPR005119">
    <property type="entry name" value="LysR_subst-bd"/>
</dbReference>
<dbReference type="CDD" id="cd05466">
    <property type="entry name" value="PBP2_LTTR_substrate"/>
    <property type="match status" value="1"/>
</dbReference>
<sequence>MKIDDYNLLLKLNEVGTIRGTAKAILISQPAVTQRLKYIEDYFGHSIFIRTPKRLLPTPAGELILEHADNVIKGENELENLLASSSKRVQGTLSIACSSLISQRFLPAILGEYTATYPQVAVDLVTGISENIRREHKNYHLCIIRGEKLKECTSVRLFDDPLFIFDTEPFPENKLKERPLISFSSDDSMHEVVDTWLYDHQEEIKPVKTITVDQIETCKQFMKQGIGMAVLPESVSDSMKDEYPHLPLLLNGKPVTRGTWVCYQEGVRSLPQVDHFIEALTKQSFLEV</sequence>
<evidence type="ECO:0000256" key="3">
    <source>
        <dbReference type="ARBA" id="ARBA00023125"/>
    </source>
</evidence>
<dbReference type="EMBL" id="JBHRRZ010000040">
    <property type="protein sequence ID" value="MFC2950168.1"/>
    <property type="molecule type" value="Genomic_DNA"/>
</dbReference>
<reference evidence="7" key="1">
    <citation type="journal article" date="2019" name="Int. J. Syst. Evol. Microbiol.">
        <title>The Global Catalogue of Microorganisms (GCM) 10K type strain sequencing project: providing services to taxonomists for standard genome sequencing and annotation.</title>
        <authorList>
            <consortium name="The Broad Institute Genomics Platform"/>
            <consortium name="The Broad Institute Genome Sequencing Center for Infectious Disease"/>
            <person name="Wu L."/>
            <person name="Ma J."/>
        </authorList>
    </citation>
    <scope>NUCLEOTIDE SEQUENCE [LARGE SCALE GENOMIC DNA]</scope>
    <source>
        <strain evidence="7">KCTC 13193</strain>
    </source>
</reference>
<keyword evidence="2" id="KW-0805">Transcription regulation</keyword>
<proteinExistence type="inferred from homology"/>
<dbReference type="Gene3D" id="1.10.10.10">
    <property type="entry name" value="Winged helix-like DNA-binding domain superfamily/Winged helix DNA-binding domain"/>
    <property type="match status" value="1"/>
</dbReference>
<protein>
    <submittedName>
        <fullName evidence="6">LysR family transcriptional regulator</fullName>
    </submittedName>
</protein>
<organism evidence="6 7">
    <name type="scientific">Virgibacillus sediminis</name>
    <dbReference type="NCBI Taxonomy" id="202260"/>
    <lineage>
        <taxon>Bacteria</taxon>
        <taxon>Bacillati</taxon>
        <taxon>Bacillota</taxon>
        <taxon>Bacilli</taxon>
        <taxon>Bacillales</taxon>
        <taxon>Bacillaceae</taxon>
        <taxon>Virgibacillus</taxon>
    </lineage>
</organism>
<keyword evidence="3" id="KW-0238">DNA-binding</keyword>
<evidence type="ECO:0000313" key="7">
    <source>
        <dbReference type="Proteomes" id="UP001595387"/>
    </source>
</evidence>
<feature type="domain" description="HTH lysR-type" evidence="5">
    <location>
        <begin position="1"/>
        <end position="58"/>
    </location>
</feature>
<evidence type="ECO:0000313" key="6">
    <source>
        <dbReference type="EMBL" id="MFC2950168.1"/>
    </source>
</evidence>
<name>A0ABV7ABB6_9BACI</name>